<reference evidence="3" key="1">
    <citation type="submission" date="2020-10" db="EMBL/GenBank/DDBJ databases">
        <authorList>
            <person name="Gilroy R."/>
        </authorList>
    </citation>
    <scope>NUCLEOTIDE SEQUENCE</scope>
    <source>
        <strain evidence="3">D3-1215</strain>
    </source>
</reference>
<dbReference type="PANTHER" id="PTHR36504:SF1">
    <property type="entry name" value="LIPOPOLYSACCHARIDE EXPORT SYSTEM PROTEIN LPTA"/>
    <property type="match status" value="1"/>
</dbReference>
<dbReference type="AlphaFoldDB" id="A0A9D9EH50"/>
<evidence type="ECO:0000259" key="2">
    <source>
        <dbReference type="Pfam" id="PF13100"/>
    </source>
</evidence>
<name>A0A9D9EH50_9BACT</name>
<evidence type="ECO:0000313" key="4">
    <source>
        <dbReference type="Proteomes" id="UP000823637"/>
    </source>
</evidence>
<dbReference type="Proteomes" id="UP000823637">
    <property type="component" value="Unassembled WGS sequence"/>
</dbReference>
<organism evidence="3 4">
    <name type="scientific">Candidatus Enterocola intestinipullorum</name>
    <dbReference type="NCBI Taxonomy" id="2840783"/>
    <lineage>
        <taxon>Bacteria</taxon>
        <taxon>Pseudomonadati</taxon>
        <taxon>Bacteroidota</taxon>
        <taxon>Bacteroidia</taxon>
        <taxon>Bacteroidales</taxon>
        <taxon>Candidatus Enterocola</taxon>
    </lineage>
</organism>
<proteinExistence type="predicted"/>
<dbReference type="Pfam" id="PF13100">
    <property type="entry name" value="OstA_2"/>
    <property type="match status" value="1"/>
</dbReference>
<dbReference type="GO" id="GO:0015920">
    <property type="term" value="P:lipopolysaccharide transport"/>
    <property type="evidence" value="ECO:0007669"/>
    <property type="project" value="TreeGrafter"/>
</dbReference>
<feature type="domain" description="Organic solvent tolerance-like N-terminal" evidence="2">
    <location>
        <begin position="26"/>
        <end position="183"/>
    </location>
</feature>
<dbReference type="PANTHER" id="PTHR36504">
    <property type="entry name" value="LIPOPOLYSACCHARIDE EXPORT SYSTEM PROTEIN LPTA"/>
    <property type="match status" value="1"/>
</dbReference>
<comment type="caution">
    <text evidence="3">The sequence shown here is derived from an EMBL/GenBank/DDBJ whole genome shotgun (WGS) entry which is preliminary data.</text>
</comment>
<sequence length="537" mass="61873">MDKRIRKFCLSALAFFLSTGTIPAEKTLIYLEHSETLNFDEAVAPDCQILVGNVKFRHDSAYMYCDTAYFYNQSNLIHAMGNIRMEQGDTLFVYGDRLYYDGNTKLARLRDNVRMENKDATLYTDSLNYDRIKDVGYYFIWGKLVDSTNVLTSINGSYYPDHDLAVFQRDVVLTTPDGVLYSDTLRYNTKSGMARIVGPSTIIHDSTTVYSEKGWYDTKRDYSQLLDNSVITDADGRTLTADTIFYDHKNGFAECRIAATLRDTAEKVMVRGDYGFYNEIKKDGYMIKRATFIEHSQKDSLFLTADTLFFASDDGTDVWGNYNVQAYQVDFQSICDSMYYTSKDSIMRLYGTPVCWNEKKQITGDSIYMYSKDEELDKIDVLGNAFVFMEVDTIAYNQVSGKQIRAYVNDGRVDRIDVEGNAMSIYFVEEDQDTTSTVKPEIEKEKKYVGINRAESSKLVVYVDEDNRPKRITMSPASIGTMYTPDKITQRDITLLEGFLNCRPIRPKDKYDIYVPKDKTVLRAVSEEKMRFKRKER</sequence>
<keyword evidence="1" id="KW-0732">Signal</keyword>
<dbReference type="InterPro" id="IPR052037">
    <property type="entry name" value="LPS_export_LptA"/>
</dbReference>
<dbReference type="Gene3D" id="2.60.450.10">
    <property type="entry name" value="Lipopolysaccharide (LPS) transport protein A like domain"/>
    <property type="match status" value="3"/>
</dbReference>
<protein>
    <recommendedName>
        <fullName evidence="2">Organic solvent tolerance-like N-terminal domain-containing protein</fullName>
    </recommendedName>
</protein>
<accession>A0A9D9EH50</accession>
<dbReference type="GO" id="GO:0009279">
    <property type="term" value="C:cell outer membrane"/>
    <property type="evidence" value="ECO:0007669"/>
    <property type="project" value="TreeGrafter"/>
</dbReference>
<dbReference type="GO" id="GO:0030288">
    <property type="term" value="C:outer membrane-bounded periplasmic space"/>
    <property type="evidence" value="ECO:0007669"/>
    <property type="project" value="TreeGrafter"/>
</dbReference>
<reference evidence="3" key="2">
    <citation type="journal article" date="2021" name="PeerJ">
        <title>Extensive microbial diversity within the chicken gut microbiome revealed by metagenomics and culture.</title>
        <authorList>
            <person name="Gilroy R."/>
            <person name="Ravi A."/>
            <person name="Getino M."/>
            <person name="Pursley I."/>
            <person name="Horton D.L."/>
            <person name="Alikhan N.F."/>
            <person name="Baker D."/>
            <person name="Gharbi K."/>
            <person name="Hall N."/>
            <person name="Watson M."/>
            <person name="Adriaenssens E.M."/>
            <person name="Foster-Nyarko E."/>
            <person name="Jarju S."/>
            <person name="Secka A."/>
            <person name="Antonio M."/>
            <person name="Oren A."/>
            <person name="Chaudhuri R.R."/>
            <person name="La Ragione R."/>
            <person name="Hildebrand F."/>
            <person name="Pallen M.J."/>
        </authorList>
    </citation>
    <scope>NUCLEOTIDE SEQUENCE</scope>
    <source>
        <strain evidence="3">D3-1215</strain>
    </source>
</reference>
<dbReference type="GO" id="GO:0017089">
    <property type="term" value="F:glycolipid transfer activity"/>
    <property type="evidence" value="ECO:0007669"/>
    <property type="project" value="TreeGrafter"/>
</dbReference>
<gene>
    <name evidence="3" type="ORF">IAC32_07290</name>
</gene>
<evidence type="ECO:0000256" key="1">
    <source>
        <dbReference type="ARBA" id="ARBA00022729"/>
    </source>
</evidence>
<dbReference type="InterPro" id="IPR005653">
    <property type="entry name" value="OstA-like_N"/>
</dbReference>
<evidence type="ECO:0000313" key="3">
    <source>
        <dbReference type="EMBL" id="MBO8447529.1"/>
    </source>
</evidence>
<dbReference type="EMBL" id="JADIMR010000106">
    <property type="protein sequence ID" value="MBO8447529.1"/>
    <property type="molecule type" value="Genomic_DNA"/>
</dbReference>